<dbReference type="InterPro" id="IPR037070">
    <property type="entry name" value="Formiminotransferase_C_sf"/>
</dbReference>
<dbReference type="GO" id="GO:0030409">
    <property type="term" value="F:glutamate formimidoyltransferase activity"/>
    <property type="evidence" value="ECO:0007669"/>
    <property type="project" value="UniProtKB-EC"/>
</dbReference>
<dbReference type="GO" id="GO:0005737">
    <property type="term" value="C:cytoplasm"/>
    <property type="evidence" value="ECO:0007669"/>
    <property type="project" value="UniProtKB-SubCell"/>
</dbReference>
<organism evidence="10 11">
    <name type="scientific">Sulfobacillus benefaciens</name>
    <dbReference type="NCBI Taxonomy" id="453960"/>
    <lineage>
        <taxon>Bacteria</taxon>
        <taxon>Bacillati</taxon>
        <taxon>Bacillota</taxon>
        <taxon>Clostridia</taxon>
        <taxon>Eubacteriales</taxon>
        <taxon>Clostridiales Family XVII. Incertae Sedis</taxon>
        <taxon>Sulfobacillus</taxon>
    </lineage>
</organism>
<dbReference type="Gene3D" id="3.30.990.10">
    <property type="entry name" value="Formiminotransferase, N-terminal subdomain"/>
    <property type="match status" value="1"/>
</dbReference>
<comment type="subcellular location">
    <subcellularLocation>
        <location evidence="1">Cytoplasm</location>
    </subcellularLocation>
</comment>
<dbReference type="Pfam" id="PF02971">
    <property type="entry name" value="FTCD"/>
    <property type="match status" value="1"/>
</dbReference>
<accession>A0A2T2X1J2</accession>
<evidence type="ECO:0000256" key="7">
    <source>
        <dbReference type="ARBA" id="ARBA00022954"/>
    </source>
</evidence>
<dbReference type="PANTHER" id="PTHR12234:SF8">
    <property type="entry name" value="FORMIMINOTRANSFERASE-CYCLODEAMINASE"/>
    <property type="match status" value="1"/>
</dbReference>
<dbReference type="GO" id="GO:0019556">
    <property type="term" value="P:L-histidine catabolic process to glutamate and formamide"/>
    <property type="evidence" value="ECO:0007669"/>
    <property type="project" value="UniProtKB-UniPathway"/>
</dbReference>
<keyword evidence="6" id="KW-0369">Histidine metabolism</keyword>
<proteinExistence type="predicted"/>
<evidence type="ECO:0000256" key="4">
    <source>
        <dbReference type="ARBA" id="ARBA00022490"/>
    </source>
</evidence>
<reference evidence="10 11" key="1">
    <citation type="journal article" date="2014" name="BMC Genomics">
        <title>Comparison of environmental and isolate Sulfobacillus genomes reveals diverse carbon, sulfur, nitrogen, and hydrogen metabolisms.</title>
        <authorList>
            <person name="Justice N.B."/>
            <person name="Norman A."/>
            <person name="Brown C.T."/>
            <person name="Singh A."/>
            <person name="Thomas B.C."/>
            <person name="Banfield J.F."/>
        </authorList>
    </citation>
    <scope>NUCLEOTIDE SEQUENCE [LARGE SCALE GENOMIC DNA]</scope>
    <source>
        <strain evidence="10">AMDSBA1</strain>
    </source>
</reference>
<dbReference type="InterPro" id="IPR013802">
    <property type="entry name" value="Formiminotransferase_C"/>
</dbReference>
<feature type="domain" description="Formiminotransferase N-terminal subdomain" evidence="9">
    <location>
        <begin position="1"/>
        <end position="175"/>
    </location>
</feature>
<dbReference type="Gene3D" id="3.30.70.670">
    <property type="entry name" value="Formiminotransferase, C-terminal subdomain"/>
    <property type="match status" value="1"/>
</dbReference>
<dbReference type="SUPFAM" id="SSF55116">
    <property type="entry name" value="Formiminotransferase domain of formiminotransferase-cyclodeaminase"/>
    <property type="match status" value="2"/>
</dbReference>
<comment type="caution">
    <text evidence="10">The sequence shown here is derived from an EMBL/GenBank/DDBJ whole genome shotgun (WGS) entry which is preliminary data.</text>
</comment>
<sequence length="304" mass="33262">MILECVPNFSEGRRPDVVEAIARSAEIPGVRVLGIAMDADHNRSVMTAVGEAEDLSEAMFRAARTAVEYIDLRVHQGTHPRMGAVDVMPFVPLVGATMENAVQVAEKLGRRMGKELQLPVYLYEMAATKSYHKNLADVRRGQFEGLSSKMANDPPDFGPAYPHPTAGAVAVGARNPLIAFNVLLNTDSMDVAGKVAESVRGSTGGLIGVKALPMNTVSQGKVQVSMNLVDYPKTPLPRALEMVREEAGRWGVSIFRTELVGFMPAQALVDTARYYLQQFDFELTDVLEWALCRPQEEDQGRELS</sequence>
<dbReference type="GO" id="GO:0005542">
    <property type="term" value="F:folic acid binding"/>
    <property type="evidence" value="ECO:0007669"/>
    <property type="project" value="UniProtKB-KW"/>
</dbReference>
<dbReference type="PANTHER" id="PTHR12234">
    <property type="entry name" value="FORMIMINOTRANSFERASE-CYCLODEAMINASE"/>
    <property type="match status" value="1"/>
</dbReference>
<dbReference type="UniPathway" id="UPA00379">
    <property type="reaction ID" value="UER00555"/>
</dbReference>
<gene>
    <name evidence="10" type="primary">ftcD</name>
    <name evidence="10" type="ORF">C7B43_10180</name>
</gene>
<evidence type="ECO:0000256" key="3">
    <source>
        <dbReference type="ARBA" id="ARBA00012252"/>
    </source>
</evidence>
<dbReference type="GO" id="GO:0019557">
    <property type="term" value="P:L-histidine catabolic process to glutamate and formate"/>
    <property type="evidence" value="ECO:0007669"/>
    <property type="project" value="UniProtKB-UniPathway"/>
</dbReference>
<dbReference type="NCBIfam" id="TIGR02024">
    <property type="entry name" value="FtcD"/>
    <property type="match status" value="1"/>
</dbReference>
<evidence type="ECO:0000313" key="11">
    <source>
        <dbReference type="Proteomes" id="UP000242699"/>
    </source>
</evidence>
<dbReference type="InterPro" id="IPR004227">
    <property type="entry name" value="Formiminotransferase_cat"/>
</dbReference>
<dbReference type="InterPro" id="IPR051623">
    <property type="entry name" value="FTCD"/>
</dbReference>
<dbReference type="AlphaFoldDB" id="A0A2T2X1J2"/>
<keyword evidence="5 10" id="KW-0808">Transferase</keyword>
<dbReference type="InterPro" id="IPR012886">
    <property type="entry name" value="Formiminotransferase_N"/>
</dbReference>
<dbReference type="InterPro" id="IPR037064">
    <property type="entry name" value="Formiminotransferase_N_sf"/>
</dbReference>
<feature type="domain" description="Formiminotransferase C-terminal subdomain" evidence="8">
    <location>
        <begin position="176"/>
        <end position="290"/>
    </location>
</feature>
<evidence type="ECO:0000256" key="2">
    <source>
        <dbReference type="ARBA" id="ARBA00005082"/>
    </source>
</evidence>
<keyword evidence="7" id="KW-0290">Folate-binding</keyword>
<dbReference type="EMBL" id="PXYT01000020">
    <property type="protein sequence ID" value="PSR28338.1"/>
    <property type="molecule type" value="Genomic_DNA"/>
</dbReference>
<dbReference type="Proteomes" id="UP000242699">
    <property type="component" value="Unassembled WGS sequence"/>
</dbReference>
<dbReference type="Pfam" id="PF07837">
    <property type="entry name" value="FTCD_N"/>
    <property type="match status" value="1"/>
</dbReference>
<dbReference type="InterPro" id="IPR022384">
    <property type="entry name" value="FormiminoTrfase_cat_dom_sf"/>
</dbReference>
<name>A0A2T2X1J2_9FIRM</name>
<evidence type="ECO:0000256" key="1">
    <source>
        <dbReference type="ARBA" id="ARBA00004496"/>
    </source>
</evidence>
<dbReference type="SMART" id="SM01221">
    <property type="entry name" value="FTCD"/>
    <property type="match status" value="1"/>
</dbReference>
<dbReference type="EC" id="2.1.2.5" evidence="3"/>
<evidence type="ECO:0000259" key="9">
    <source>
        <dbReference type="SMART" id="SM01222"/>
    </source>
</evidence>
<evidence type="ECO:0000256" key="6">
    <source>
        <dbReference type="ARBA" id="ARBA00022808"/>
    </source>
</evidence>
<dbReference type="SMART" id="SM01222">
    <property type="entry name" value="FTCD_N"/>
    <property type="match status" value="1"/>
</dbReference>
<evidence type="ECO:0000313" key="10">
    <source>
        <dbReference type="EMBL" id="PSR28338.1"/>
    </source>
</evidence>
<comment type="pathway">
    <text evidence="2">Amino-acid degradation; L-histidine degradation into L-glutamate; L-glutamate from N-formimidoyl-L-glutamate (transferase route): step 1/1.</text>
</comment>
<protein>
    <recommendedName>
        <fullName evidence="3">glutamate formimidoyltransferase</fullName>
        <ecNumber evidence="3">2.1.2.5</ecNumber>
    </recommendedName>
</protein>
<keyword evidence="4" id="KW-0963">Cytoplasm</keyword>
<evidence type="ECO:0000256" key="5">
    <source>
        <dbReference type="ARBA" id="ARBA00022679"/>
    </source>
</evidence>
<evidence type="ECO:0000259" key="8">
    <source>
        <dbReference type="SMART" id="SM01221"/>
    </source>
</evidence>